<dbReference type="AlphaFoldDB" id="A0A6J4IWY5"/>
<protein>
    <submittedName>
        <fullName evidence="1">Uncharacterized protein</fullName>
    </submittedName>
</protein>
<reference evidence="1" key="1">
    <citation type="submission" date="2020-02" db="EMBL/GenBank/DDBJ databases">
        <authorList>
            <person name="Meier V. D."/>
        </authorList>
    </citation>
    <scope>NUCLEOTIDE SEQUENCE</scope>
    <source>
        <strain evidence="1">AVDCRST_MAG10</strain>
    </source>
</reference>
<gene>
    <name evidence="1" type="ORF">AVDCRST_MAG10-2918</name>
</gene>
<name>A0A6J4IWY5_9ACTN</name>
<accession>A0A6J4IWY5</accession>
<dbReference type="EMBL" id="CADCTB010000179">
    <property type="protein sequence ID" value="CAA9264227.1"/>
    <property type="molecule type" value="Genomic_DNA"/>
</dbReference>
<proteinExistence type="predicted"/>
<organism evidence="1">
    <name type="scientific">uncultured Acidimicrobiales bacterium</name>
    <dbReference type="NCBI Taxonomy" id="310071"/>
    <lineage>
        <taxon>Bacteria</taxon>
        <taxon>Bacillati</taxon>
        <taxon>Actinomycetota</taxon>
        <taxon>Acidimicrobiia</taxon>
        <taxon>Acidimicrobiales</taxon>
        <taxon>environmental samples</taxon>
    </lineage>
</organism>
<evidence type="ECO:0000313" key="1">
    <source>
        <dbReference type="EMBL" id="CAA9264227.1"/>
    </source>
</evidence>
<sequence length="134" mass="15483">MEEVMHPPKSEALRALYWRSEILQVMFWLKGEGFGDQVDATLLERFLGVDSHIGVQYLDRLRQEGYVEQVDDRYRLSEAGAREGGLEFAASFEELMKPTHGECSADCWCHNSPDEADACLRDRAMKEELHQHEH</sequence>